<dbReference type="AlphaFoldDB" id="A0A6B0UPT0"/>
<reference evidence="3" key="1">
    <citation type="submission" date="2019-12" db="EMBL/GenBank/DDBJ databases">
        <title>An insight into the sialome of adult female Ixodes ricinus ticks feeding for 6 days.</title>
        <authorList>
            <person name="Perner J."/>
            <person name="Ribeiro J.M.C."/>
        </authorList>
    </citation>
    <scope>NUCLEOTIDE SEQUENCE</scope>
    <source>
        <strain evidence="3">Semi-engorged</strain>
        <tissue evidence="3">Salivary glands</tissue>
    </source>
</reference>
<organism evidence="3">
    <name type="scientific">Ixodes ricinus</name>
    <name type="common">Common tick</name>
    <name type="synonym">Acarus ricinus</name>
    <dbReference type="NCBI Taxonomy" id="34613"/>
    <lineage>
        <taxon>Eukaryota</taxon>
        <taxon>Metazoa</taxon>
        <taxon>Ecdysozoa</taxon>
        <taxon>Arthropoda</taxon>
        <taxon>Chelicerata</taxon>
        <taxon>Arachnida</taxon>
        <taxon>Acari</taxon>
        <taxon>Parasitiformes</taxon>
        <taxon>Ixodida</taxon>
        <taxon>Ixodoidea</taxon>
        <taxon>Ixodidae</taxon>
        <taxon>Ixodinae</taxon>
        <taxon>Ixodes</taxon>
    </lineage>
</organism>
<protein>
    <recommendedName>
        <fullName evidence="4">Secreted protein</fullName>
    </recommendedName>
</protein>
<name>A0A6B0UPT0_IXORI</name>
<evidence type="ECO:0000256" key="1">
    <source>
        <dbReference type="SAM" id="Phobius"/>
    </source>
</evidence>
<keyword evidence="1" id="KW-0812">Transmembrane</keyword>
<sequence length="124" mass="13693">MGCPQRFQLVQFFRRVFSNVVLVVVHADDAAVDREEGPVEALGNGAVEVLAFLLGHREDDRRWTADVACLAVLLNIFFEYFGLLFGKHALLPGMTFALQAALVLFTSKPVLVNVRLNSRSGSCL</sequence>
<proteinExistence type="predicted"/>
<keyword evidence="1" id="KW-0472">Membrane</keyword>
<feature type="transmembrane region" description="Helical" evidence="1">
    <location>
        <begin position="63"/>
        <end position="83"/>
    </location>
</feature>
<dbReference type="EMBL" id="GIFC01009580">
    <property type="protein sequence ID" value="MXU91663.1"/>
    <property type="molecule type" value="Transcribed_RNA"/>
</dbReference>
<accession>A0A6B0UPT0</accession>
<feature type="signal peptide" evidence="2">
    <location>
        <begin position="1"/>
        <end position="18"/>
    </location>
</feature>
<feature type="chain" id="PRO_5025622491" description="Secreted protein" evidence="2">
    <location>
        <begin position="19"/>
        <end position="124"/>
    </location>
</feature>
<evidence type="ECO:0000313" key="3">
    <source>
        <dbReference type="EMBL" id="MXU91663.1"/>
    </source>
</evidence>
<keyword evidence="2" id="KW-0732">Signal</keyword>
<feature type="transmembrane region" description="Helical" evidence="1">
    <location>
        <begin position="89"/>
        <end position="111"/>
    </location>
</feature>
<evidence type="ECO:0000256" key="2">
    <source>
        <dbReference type="SAM" id="SignalP"/>
    </source>
</evidence>
<evidence type="ECO:0008006" key="4">
    <source>
        <dbReference type="Google" id="ProtNLM"/>
    </source>
</evidence>
<keyword evidence="1" id="KW-1133">Transmembrane helix</keyword>